<keyword evidence="1" id="KW-1015">Disulfide bond</keyword>
<dbReference type="SUPFAM" id="SSF57196">
    <property type="entry name" value="EGF/Laminin"/>
    <property type="match status" value="1"/>
</dbReference>
<evidence type="ECO:0000256" key="2">
    <source>
        <dbReference type="ARBA" id="ARBA00023292"/>
    </source>
</evidence>
<keyword evidence="2" id="KW-0424">Laminin EGF-like domain</keyword>
<reference evidence="4" key="1">
    <citation type="submission" date="2021-06" db="EMBL/GenBank/DDBJ databases">
        <title>Parelaphostrongylus tenuis whole genome reference sequence.</title>
        <authorList>
            <person name="Garwood T.J."/>
            <person name="Larsen P.A."/>
            <person name="Fountain-Jones N.M."/>
            <person name="Garbe J.R."/>
            <person name="Macchietto M.G."/>
            <person name="Kania S.A."/>
            <person name="Gerhold R.W."/>
            <person name="Richards J.E."/>
            <person name="Wolf T.M."/>
        </authorList>
    </citation>
    <scope>NUCLEOTIDE SEQUENCE</scope>
    <source>
        <strain evidence="4">MNPRO001-30</strain>
        <tissue evidence="4">Meninges</tissue>
    </source>
</reference>
<comment type="caution">
    <text evidence="4">The sequence shown here is derived from an EMBL/GenBank/DDBJ whole genome shotgun (WGS) entry which is preliminary data.</text>
</comment>
<dbReference type="InterPro" id="IPR050440">
    <property type="entry name" value="Laminin/Netrin_ECM"/>
</dbReference>
<dbReference type="GO" id="GO:0005604">
    <property type="term" value="C:basement membrane"/>
    <property type="evidence" value="ECO:0007669"/>
    <property type="project" value="TreeGrafter"/>
</dbReference>
<gene>
    <name evidence="4" type="ORF">KIN20_035634</name>
</gene>
<dbReference type="EMBL" id="JAHQIW010007250">
    <property type="protein sequence ID" value="KAJ1373275.1"/>
    <property type="molecule type" value="Genomic_DNA"/>
</dbReference>
<evidence type="ECO:0000259" key="3">
    <source>
        <dbReference type="PROSITE" id="PS01248"/>
    </source>
</evidence>
<dbReference type="PROSITE" id="PS01248">
    <property type="entry name" value="EGF_LAM_1"/>
    <property type="match status" value="1"/>
</dbReference>
<dbReference type="Proteomes" id="UP001196413">
    <property type="component" value="Unassembled WGS sequence"/>
</dbReference>
<dbReference type="CDD" id="cd00055">
    <property type="entry name" value="EGF_Lam"/>
    <property type="match status" value="1"/>
</dbReference>
<feature type="domain" description="Laminin EGF-like" evidence="3">
    <location>
        <begin position="29"/>
        <end position="63"/>
    </location>
</feature>
<keyword evidence="5" id="KW-1185">Reference proteome</keyword>
<proteinExistence type="predicted"/>
<dbReference type="PANTHER" id="PTHR10574">
    <property type="entry name" value="NETRIN/LAMININ-RELATED"/>
    <property type="match status" value="1"/>
</dbReference>
<dbReference type="GO" id="GO:0016358">
    <property type="term" value="P:dendrite development"/>
    <property type="evidence" value="ECO:0007669"/>
    <property type="project" value="TreeGrafter"/>
</dbReference>
<evidence type="ECO:0000313" key="5">
    <source>
        <dbReference type="Proteomes" id="UP001196413"/>
    </source>
</evidence>
<dbReference type="GO" id="GO:0009887">
    <property type="term" value="P:animal organ morphogenesis"/>
    <property type="evidence" value="ECO:0007669"/>
    <property type="project" value="TreeGrafter"/>
</dbReference>
<organism evidence="4 5">
    <name type="scientific">Parelaphostrongylus tenuis</name>
    <name type="common">Meningeal worm</name>
    <dbReference type="NCBI Taxonomy" id="148309"/>
    <lineage>
        <taxon>Eukaryota</taxon>
        <taxon>Metazoa</taxon>
        <taxon>Ecdysozoa</taxon>
        <taxon>Nematoda</taxon>
        <taxon>Chromadorea</taxon>
        <taxon>Rhabditida</taxon>
        <taxon>Rhabditina</taxon>
        <taxon>Rhabditomorpha</taxon>
        <taxon>Strongyloidea</taxon>
        <taxon>Metastrongylidae</taxon>
        <taxon>Parelaphostrongylus</taxon>
    </lineage>
</organism>
<sequence length="143" mass="16354">MGELAVGGRCKCNGHASRCIFDKMGRFTCDCKHNTAGTECETCKPFHFDRPWGRATSQNANACAEHDYEKCDKWNVVSFQYGSRARAQVMVLLFSDPILAGDKQIVWLKCAYNKTNKFKQLTPLNDRYIEIRCVLIERFVSQT</sequence>
<dbReference type="AlphaFoldDB" id="A0AAD5RBT3"/>
<evidence type="ECO:0000256" key="1">
    <source>
        <dbReference type="ARBA" id="ARBA00023157"/>
    </source>
</evidence>
<dbReference type="InterPro" id="IPR002049">
    <property type="entry name" value="LE_dom"/>
</dbReference>
<dbReference type="Pfam" id="PF00053">
    <property type="entry name" value="EGF_laminin"/>
    <property type="match status" value="1"/>
</dbReference>
<accession>A0AAD5RBT3</accession>
<dbReference type="GO" id="GO:0009888">
    <property type="term" value="P:tissue development"/>
    <property type="evidence" value="ECO:0007669"/>
    <property type="project" value="TreeGrafter"/>
</dbReference>
<evidence type="ECO:0000313" key="4">
    <source>
        <dbReference type="EMBL" id="KAJ1373275.1"/>
    </source>
</evidence>
<protein>
    <recommendedName>
        <fullName evidence="3">Laminin EGF-like domain-containing protein</fullName>
    </recommendedName>
</protein>
<name>A0AAD5RBT3_PARTN</name>
<dbReference type="GO" id="GO:0008045">
    <property type="term" value="P:motor neuron axon guidance"/>
    <property type="evidence" value="ECO:0007669"/>
    <property type="project" value="TreeGrafter"/>
</dbReference>
<dbReference type="PANTHER" id="PTHR10574:SF365">
    <property type="entry name" value="NETRIN-A-RELATED"/>
    <property type="match status" value="1"/>
</dbReference>
<dbReference type="SMART" id="SM00180">
    <property type="entry name" value="EGF_Lam"/>
    <property type="match status" value="1"/>
</dbReference>
<dbReference type="Gene3D" id="2.10.25.10">
    <property type="entry name" value="Laminin"/>
    <property type="match status" value="1"/>
</dbReference>